<dbReference type="RefSeq" id="WP_006969797.1">
    <property type="nucleotide sequence ID" value="NZ_ABCS01000006.1"/>
</dbReference>
<evidence type="ECO:0000313" key="4">
    <source>
        <dbReference type="Proteomes" id="UP000005801"/>
    </source>
</evidence>
<dbReference type="AlphaFoldDB" id="A6FZ98"/>
<keyword evidence="4" id="KW-1185">Reference proteome</keyword>
<organism evidence="3 4">
    <name type="scientific">Plesiocystis pacifica SIR-1</name>
    <dbReference type="NCBI Taxonomy" id="391625"/>
    <lineage>
        <taxon>Bacteria</taxon>
        <taxon>Pseudomonadati</taxon>
        <taxon>Myxococcota</taxon>
        <taxon>Polyangia</taxon>
        <taxon>Nannocystales</taxon>
        <taxon>Nannocystaceae</taxon>
        <taxon>Plesiocystis</taxon>
    </lineage>
</organism>
<dbReference type="Proteomes" id="UP000005801">
    <property type="component" value="Unassembled WGS sequence"/>
</dbReference>
<dbReference type="EMBL" id="ABCS01000006">
    <property type="protein sequence ID" value="EDM80982.1"/>
    <property type="molecule type" value="Genomic_DNA"/>
</dbReference>
<evidence type="ECO:0000313" key="3">
    <source>
        <dbReference type="EMBL" id="EDM80982.1"/>
    </source>
</evidence>
<feature type="domain" description="RCK N-terminal" evidence="2">
    <location>
        <begin position="123"/>
        <end position="248"/>
    </location>
</feature>
<keyword evidence="1" id="KW-0812">Transmembrane</keyword>
<sequence length="440" mass="47160">MSTFPSATRGPEPPRNVLARVALPVLVFLVAWLAMMGGAEVSERELGDLRENFAAGVATRAYYALSLFVVGGIDLGPPVAGPLPARAALWLSYFAAPVVTAGVLVETALRMLSPVTFRLRRIRGHVIVVGAGRLGLLYVRRLRARNPRVPIVVVERDPTNPRLSELVESYRALPVIGDIGSDEILGALHLARARRVMLLTGRDFVNLDAAAKIVSSLPELRGKVVAHVSDLGFLHAIPEAEHAAGYETFNKLEAAAIHLVQEHLLARFDATEHLDQVILVGFGRFGQTVLHQLQTHALGKFGVVVIVDLEATVHADTFGATVGFDPAYDREVIDGHLGHPAVWTAVDAAVSRESGAPTIVVGTGDDGGNLHAALDLVKRYPGAHIVVRSFGPSLFAERVSAEVGLHPFTLAHLVGEGMPDRWFSLESSGQRVSAPGETSR</sequence>
<reference evidence="3 4" key="1">
    <citation type="submission" date="2007-06" db="EMBL/GenBank/DDBJ databases">
        <authorList>
            <person name="Shimkets L."/>
            <person name="Ferriera S."/>
            <person name="Johnson J."/>
            <person name="Kravitz S."/>
            <person name="Beeson K."/>
            <person name="Sutton G."/>
            <person name="Rogers Y.-H."/>
            <person name="Friedman R."/>
            <person name="Frazier M."/>
            <person name="Venter J.C."/>
        </authorList>
    </citation>
    <scope>NUCLEOTIDE SEQUENCE [LARGE SCALE GENOMIC DNA]</scope>
    <source>
        <strain evidence="3 4">SIR-1</strain>
    </source>
</reference>
<accession>A6FZ98</accession>
<dbReference type="GO" id="GO:0006813">
    <property type="term" value="P:potassium ion transport"/>
    <property type="evidence" value="ECO:0007669"/>
    <property type="project" value="InterPro"/>
</dbReference>
<dbReference type="PANTHER" id="PTHR43833">
    <property type="entry name" value="POTASSIUM CHANNEL PROTEIN 2-RELATED-RELATED"/>
    <property type="match status" value="1"/>
</dbReference>
<comment type="caution">
    <text evidence="3">The sequence shown here is derived from an EMBL/GenBank/DDBJ whole genome shotgun (WGS) entry which is preliminary data.</text>
</comment>
<feature type="transmembrane region" description="Helical" evidence="1">
    <location>
        <begin position="21"/>
        <end position="41"/>
    </location>
</feature>
<protein>
    <recommendedName>
        <fullName evidence="2">RCK N-terminal domain-containing protein</fullName>
    </recommendedName>
</protein>
<feature type="transmembrane region" description="Helical" evidence="1">
    <location>
        <begin position="87"/>
        <end position="109"/>
    </location>
</feature>
<dbReference type="PROSITE" id="PS51201">
    <property type="entry name" value="RCK_N"/>
    <property type="match status" value="1"/>
</dbReference>
<dbReference type="Pfam" id="PF02254">
    <property type="entry name" value="TrkA_N"/>
    <property type="match status" value="1"/>
</dbReference>
<feature type="transmembrane region" description="Helical" evidence="1">
    <location>
        <begin position="53"/>
        <end position="75"/>
    </location>
</feature>
<dbReference type="InterPro" id="IPR003148">
    <property type="entry name" value="RCK_N"/>
</dbReference>
<dbReference type="InterPro" id="IPR036291">
    <property type="entry name" value="NAD(P)-bd_dom_sf"/>
</dbReference>
<evidence type="ECO:0000259" key="2">
    <source>
        <dbReference type="PROSITE" id="PS51201"/>
    </source>
</evidence>
<proteinExistence type="predicted"/>
<dbReference type="Gene3D" id="3.40.50.720">
    <property type="entry name" value="NAD(P)-binding Rossmann-like Domain"/>
    <property type="match status" value="2"/>
</dbReference>
<dbReference type="OrthoDB" id="5503649at2"/>
<keyword evidence="1" id="KW-1133">Transmembrane helix</keyword>
<dbReference type="SUPFAM" id="SSF51735">
    <property type="entry name" value="NAD(P)-binding Rossmann-fold domains"/>
    <property type="match status" value="2"/>
</dbReference>
<dbReference type="eggNOG" id="COG1226">
    <property type="taxonomic scope" value="Bacteria"/>
</dbReference>
<gene>
    <name evidence="3" type="ORF">PPSIR1_25421</name>
</gene>
<dbReference type="PANTHER" id="PTHR43833:SF11">
    <property type="entry name" value="VOLTAGE-GATED POTASSIUM CHANNEL KCH"/>
    <property type="match status" value="1"/>
</dbReference>
<keyword evidence="1" id="KW-0472">Membrane</keyword>
<name>A6FZ98_9BACT</name>
<dbReference type="STRING" id="391625.PPSIR1_25421"/>
<dbReference type="InterPro" id="IPR050721">
    <property type="entry name" value="Trk_Ktr_HKT_K-transport"/>
</dbReference>
<evidence type="ECO:0000256" key="1">
    <source>
        <dbReference type="SAM" id="Phobius"/>
    </source>
</evidence>